<dbReference type="InterPro" id="IPR051681">
    <property type="entry name" value="Ser/Thr_Kinases-Pseudokinases"/>
</dbReference>
<dbReference type="STRING" id="7918.ENSLOCP00000011383"/>
<protein>
    <recommendedName>
        <fullName evidence="1">Protein kinase domain-containing protein</fullName>
    </recommendedName>
</protein>
<dbReference type="Bgee" id="ENSLOCG00000009331">
    <property type="expression patterns" value="Expressed in zone of skin and 13 other cell types or tissues"/>
</dbReference>
<name>W5MSM4_LEPOC</name>
<dbReference type="PROSITE" id="PS00108">
    <property type="entry name" value="PROTEIN_KINASE_ST"/>
    <property type="match status" value="1"/>
</dbReference>
<dbReference type="InterPro" id="IPR000719">
    <property type="entry name" value="Prot_kinase_dom"/>
</dbReference>
<dbReference type="SMART" id="SM00220">
    <property type="entry name" value="S_TKc"/>
    <property type="match status" value="1"/>
</dbReference>
<dbReference type="GO" id="GO:0005524">
    <property type="term" value="F:ATP binding"/>
    <property type="evidence" value="ECO:0007669"/>
    <property type="project" value="InterPro"/>
</dbReference>
<dbReference type="Ensembl" id="ENSLOCT00000011399.1">
    <property type="protein sequence ID" value="ENSLOCP00000011383.1"/>
    <property type="gene ID" value="ENSLOCG00000009331.1"/>
</dbReference>
<dbReference type="HOGENOM" id="CLU_140098_0_0_1"/>
<dbReference type="SUPFAM" id="SSF56112">
    <property type="entry name" value="Protein kinase-like (PK-like)"/>
    <property type="match status" value="1"/>
</dbReference>
<reference evidence="2" key="2">
    <citation type="submission" date="2025-08" db="UniProtKB">
        <authorList>
            <consortium name="Ensembl"/>
        </authorList>
    </citation>
    <scope>IDENTIFICATION</scope>
</reference>
<dbReference type="PANTHER" id="PTHR44329">
    <property type="entry name" value="SERINE/THREONINE-PROTEIN KINASE TNNI3K-RELATED"/>
    <property type="match status" value="1"/>
</dbReference>
<evidence type="ECO:0000313" key="2">
    <source>
        <dbReference type="Ensembl" id="ENSLOCP00000011383.1"/>
    </source>
</evidence>
<evidence type="ECO:0000259" key="1">
    <source>
        <dbReference type="PROSITE" id="PS50011"/>
    </source>
</evidence>
<dbReference type="OMA" id="CKSWHRE"/>
<dbReference type="Pfam" id="PF00069">
    <property type="entry name" value="Pkinase"/>
    <property type="match status" value="1"/>
</dbReference>
<feature type="domain" description="Protein kinase" evidence="1">
    <location>
        <begin position="1"/>
        <end position="137"/>
    </location>
</feature>
<proteinExistence type="predicted"/>
<dbReference type="eggNOG" id="KOG0192">
    <property type="taxonomic scope" value="Eukaryota"/>
</dbReference>
<dbReference type="PROSITE" id="PS50011">
    <property type="entry name" value="PROTEIN_KINASE_DOM"/>
    <property type="match status" value="1"/>
</dbReference>
<keyword evidence="3" id="KW-1185">Reference proteome</keyword>
<dbReference type="Proteomes" id="UP000018468">
    <property type="component" value="Unassembled WGS sequence"/>
</dbReference>
<sequence>MREGGSPFVLRVLGVYRGDVPGQPQASVGLVMEFMENGSLASLLEHRGGPPPWPLAFRLAHQIALGMNFLHCHSPPLLHLDLKPSNVLLDSSLNAQITDFGLSKRAHSVSRGAHEEAGGTITYMPPEALTSLSYSPT</sequence>
<accession>W5MSM4</accession>
<evidence type="ECO:0000313" key="3">
    <source>
        <dbReference type="Proteomes" id="UP000018468"/>
    </source>
</evidence>
<reference evidence="3" key="1">
    <citation type="submission" date="2011-12" db="EMBL/GenBank/DDBJ databases">
        <title>The Draft Genome of Lepisosteus oculatus.</title>
        <authorList>
            <consortium name="The Broad Institute Genome Assembly &amp; Analysis Group"/>
            <consortium name="Computational R&amp;D Group"/>
            <consortium name="and Sequencing Platform"/>
            <person name="Di Palma F."/>
            <person name="Alfoldi J."/>
            <person name="Johnson J."/>
            <person name="Berlin A."/>
            <person name="Gnerre S."/>
            <person name="Jaffe D."/>
            <person name="MacCallum I."/>
            <person name="Young S."/>
            <person name="Walker B.J."/>
            <person name="Lander E.S."/>
            <person name="Lindblad-Toh K."/>
        </authorList>
    </citation>
    <scope>NUCLEOTIDE SEQUENCE [LARGE SCALE GENOMIC DNA]</scope>
</reference>
<reference evidence="2" key="3">
    <citation type="submission" date="2025-09" db="UniProtKB">
        <authorList>
            <consortium name="Ensembl"/>
        </authorList>
    </citation>
    <scope>IDENTIFICATION</scope>
</reference>
<dbReference type="GO" id="GO:0004672">
    <property type="term" value="F:protein kinase activity"/>
    <property type="evidence" value="ECO:0007669"/>
    <property type="project" value="InterPro"/>
</dbReference>
<dbReference type="AlphaFoldDB" id="W5MSM4"/>
<dbReference type="Gene3D" id="1.10.510.10">
    <property type="entry name" value="Transferase(Phosphotransferase) domain 1"/>
    <property type="match status" value="1"/>
</dbReference>
<dbReference type="PANTHER" id="PTHR44329:SF297">
    <property type="entry name" value="RECEPTOR-INTERACTING SERINE_THREONINE-PROTEIN KINASE 3"/>
    <property type="match status" value="1"/>
</dbReference>
<organism evidence="2 3">
    <name type="scientific">Lepisosteus oculatus</name>
    <name type="common">Spotted gar</name>
    <dbReference type="NCBI Taxonomy" id="7918"/>
    <lineage>
        <taxon>Eukaryota</taxon>
        <taxon>Metazoa</taxon>
        <taxon>Chordata</taxon>
        <taxon>Craniata</taxon>
        <taxon>Vertebrata</taxon>
        <taxon>Euteleostomi</taxon>
        <taxon>Actinopterygii</taxon>
        <taxon>Neopterygii</taxon>
        <taxon>Holostei</taxon>
        <taxon>Semionotiformes</taxon>
        <taxon>Lepisosteidae</taxon>
        <taxon>Lepisosteus</taxon>
    </lineage>
</organism>
<dbReference type="InterPro" id="IPR011009">
    <property type="entry name" value="Kinase-like_dom_sf"/>
</dbReference>
<dbReference type="InParanoid" id="W5MSM4"/>
<dbReference type="GeneTree" id="ENSGT00940000160206"/>
<dbReference type="InterPro" id="IPR008271">
    <property type="entry name" value="Ser/Thr_kinase_AS"/>
</dbReference>